<evidence type="ECO:0000259" key="6">
    <source>
        <dbReference type="PROSITE" id="PS50863"/>
    </source>
</evidence>
<dbReference type="FunCoup" id="A0A3Q7HH92">
    <property type="interactions" value="490"/>
</dbReference>
<keyword evidence="8" id="KW-1185">Reference proteome</keyword>
<dbReference type="InterPro" id="IPR003340">
    <property type="entry name" value="B3_DNA-bd"/>
</dbReference>
<dbReference type="SMART" id="SM01019">
    <property type="entry name" value="B3"/>
    <property type="match status" value="4"/>
</dbReference>
<name>A0A3Q7HH92_SOLLC</name>
<evidence type="ECO:0000256" key="1">
    <source>
        <dbReference type="ARBA" id="ARBA00004123"/>
    </source>
</evidence>
<dbReference type="OMA" id="SHFMAHV"/>
<evidence type="ECO:0000313" key="8">
    <source>
        <dbReference type="Proteomes" id="UP000004994"/>
    </source>
</evidence>
<feature type="domain" description="TF-B3" evidence="6">
    <location>
        <begin position="262"/>
        <end position="355"/>
    </location>
</feature>
<protein>
    <recommendedName>
        <fullName evidence="6">TF-B3 domain-containing protein</fullName>
    </recommendedName>
</protein>
<dbReference type="InterPro" id="IPR015300">
    <property type="entry name" value="DNA-bd_pseudobarrel_sf"/>
</dbReference>
<dbReference type="STRING" id="4081.A0A3Q7HH92"/>
<dbReference type="Gene3D" id="2.40.330.10">
    <property type="entry name" value="DNA-binding pseudobarrel domain"/>
    <property type="match status" value="4"/>
</dbReference>
<dbReference type="PROSITE" id="PS50863">
    <property type="entry name" value="B3"/>
    <property type="match status" value="4"/>
</dbReference>
<reference evidence="7" key="1">
    <citation type="journal article" date="2012" name="Nature">
        <title>The tomato genome sequence provides insights into fleshy fruit evolution.</title>
        <authorList>
            <consortium name="Tomato Genome Consortium"/>
        </authorList>
    </citation>
    <scope>NUCLEOTIDE SEQUENCE [LARGE SCALE GENOMIC DNA]</scope>
    <source>
        <strain evidence="7">cv. Heinz 1706</strain>
    </source>
</reference>
<evidence type="ECO:0000313" key="7">
    <source>
        <dbReference type="EnsemblPlants" id="Solyc08g006200.2.1"/>
    </source>
</evidence>
<feature type="domain" description="TF-B3" evidence="6">
    <location>
        <begin position="1"/>
        <end position="78"/>
    </location>
</feature>
<dbReference type="Proteomes" id="UP000004994">
    <property type="component" value="Chromosome 8"/>
</dbReference>
<evidence type="ECO:0000256" key="3">
    <source>
        <dbReference type="ARBA" id="ARBA00023125"/>
    </source>
</evidence>
<dbReference type="AlphaFoldDB" id="A0A3Q7HH92"/>
<dbReference type="PANTHER" id="PTHR31674">
    <property type="entry name" value="B3 DOMAIN-CONTAINING PROTEIN REM-LIKE 3-RELATED"/>
    <property type="match status" value="1"/>
</dbReference>
<evidence type="ECO:0000256" key="2">
    <source>
        <dbReference type="ARBA" id="ARBA00023015"/>
    </source>
</evidence>
<organism evidence="7">
    <name type="scientific">Solanum lycopersicum</name>
    <name type="common">Tomato</name>
    <name type="synonym">Lycopersicon esculentum</name>
    <dbReference type="NCBI Taxonomy" id="4081"/>
    <lineage>
        <taxon>Eukaryota</taxon>
        <taxon>Viridiplantae</taxon>
        <taxon>Streptophyta</taxon>
        <taxon>Embryophyta</taxon>
        <taxon>Tracheophyta</taxon>
        <taxon>Spermatophyta</taxon>
        <taxon>Magnoliopsida</taxon>
        <taxon>eudicotyledons</taxon>
        <taxon>Gunneridae</taxon>
        <taxon>Pentapetalae</taxon>
        <taxon>asterids</taxon>
        <taxon>lamiids</taxon>
        <taxon>Solanales</taxon>
        <taxon>Solanaceae</taxon>
        <taxon>Solanoideae</taxon>
        <taxon>Solaneae</taxon>
        <taxon>Solanum</taxon>
        <taxon>Solanum subgen. Lycopersicon</taxon>
    </lineage>
</organism>
<feature type="domain" description="TF-B3" evidence="6">
    <location>
        <begin position="383"/>
        <end position="476"/>
    </location>
</feature>
<keyword evidence="3" id="KW-0238">DNA-binding</keyword>
<dbReference type="InterPro" id="IPR039218">
    <property type="entry name" value="REM_fam"/>
</dbReference>
<dbReference type="GO" id="GO:0003677">
    <property type="term" value="F:DNA binding"/>
    <property type="evidence" value="ECO:0007669"/>
    <property type="project" value="UniProtKB-KW"/>
</dbReference>
<dbReference type="EnsemblPlants" id="Solyc08g006200.2.1">
    <property type="protein sequence ID" value="Solyc08g006200.2.1"/>
    <property type="gene ID" value="Solyc08g006200.2"/>
</dbReference>
<feature type="domain" description="TF-B3" evidence="6">
    <location>
        <begin position="123"/>
        <end position="221"/>
    </location>
</feature>
<dbReference type="Gramene" id="Solyc08g006200.2.1">
    <property type="protein sequence ID" value="Solyc08g006200.2.1"/>
    <property type="gene ID" value="Solyc08g006200.2"/>
</dbReference>
<reference evidence="7" key="2">
    <citation type="submission" date="2019-01" db="UniProtKB">
        <authorList>
            <consortium name="EnsemblPlants"/>
        </authorList>
    </citation>
    <scope>IDENTIFICATION</scope>
    <source>
        <strain evidence="7">cv. Heinz 1706</strain>
    </source>
</reference>
<keyword evidence="5" id="KW-0539">Nucleus</keyword>
<evidence type="ECO:0000256" key="5">
    <source>
        <dbReference type="ARBA" id="ARBA00023242"/>
    </source>
</evidence>
<dbReference type="PANTHER" id="PTHR31674:SF83">
    <property type="entry name" value="B3 DOMAIN-CONTAINING PROTEIN REM10-LIKE"/>
    <property type="match status" value="1"/>
</dbReference>
<evidence type="ECO:0000256" key="4">
    <source>
        <dbReference type="ARBA" id="ARBA00023163"/>
    </source>
</evidence>
<sequence>MDGLNIPIGFMKYLRGQDYIKHALLKSAGKKWLVKVNGRRFKEGWRKFVEDHDLQLGYLLIFRHEGDMEFDVSIFDSTHCGREYVENLITDDVTEKSSSSIESSDEASSHSEASTDKSFGHSRFICNITACCFSYGYLRIPKHAAFANGHVTNKKYDLLIRDEKQRSWNVKLHSCQTQTYIGGGWRKFSADCCLKEGDRIIFEIVTGGETPIWKFQVVTDAKTPMRKFQENATESPKPCVMSSNKDLPDVEAAKDMPWSRPHFICTITHSCISKYLLHVPTLFARENGLDRKCRVKIRDEQQRSWMFKLYVTAHNIFIGGIWHEFCSANFLKEGDRVMFEMFSKGEGLVLKFHGKTGLRIEPSDVPAPKAQLPTPTSANTNPHFIATIKSNTISRSVLYLPMAFIKSTGLMNRRKIILTDEKQRSWPVQLTQRVDRFVITKGFQKFMKANGVQVGDTYKFELIDDRTIHVVYFPCKYAVKDEKA</sequence>
<dbReference type="GO" id="GO:0005634">
    <property type="term" value="C:nucleus"/>
    <property type="evidence" value="ECO:0007669"/>
    <property type="project" value="UniProtKB-SubCell"/>
</dbReference>
<keyword evidence="4" id="KW-0804">Transcription</keyword>
<keyword evidence="2" id="KW-0805">Transcription regulation</keyword>
<dbReference type="Pfam" id="PF02362">
    <property type="entry name" value="B3"/>
    <property type="match status" value="4"/>
</dbReference>
<proteinExistence type="predicted"/>
<dbReference type="SUPFAM" id="SSF101936">
    <property type="entry name" value="DNA-binding pseudobarrel domain"/>
    <property type="match status" value="4"/>
</dbReference>
<dbReference type="CDD" id="cd10017">
    <property type="entry name" value="B3_DNA"/>
    <property type="match status" value="4"/>
</dbReference>
<comment type="subcellular location">
    <subcellularLocation>
        <location evidence="1">Nucleus</location>
    </subcellularLocation>
</comment>
<dbReference type="InParanoid" id="A0A3Q7HH92"/>
<accession>A0A3Q7HH92</accession>